<keyword evidence="3" id="KW-1185">Reference proteome</keyword>
<dbReference type="InterPro" id="IPR036281">
    <property type="entry name" value="SinR/SinI_dimer_dom_sf"/>
</dbReference>
<name>A0ABW3LPC1_9BACI</name>
<reference evidence="3" key="1">
    <citation type="journal article" date="2019" name="Int. J. Syst. Evol. Microbiol.">
        <title>The Global Catalogue of Microorganisms (GCM) 10K type strain sequencing project: providing services to taxonomists for standard genome sequencing and annotation.</title>
        <authorList>
            <consortium name="The Broad Institute Genomics Platform"/>
            <consortium name="The Broad Institute Genome Sequencing Center for Infectious Disease"/>
            <person name="Wu L."/>
            <person name="Ma J."/>
        </authorList>
    </citation>
    <scope>NUCLEOTIDE SEQUENCE [LARGE SCALE GENOMIC DNA]</scope>
    <source>
        <strain evidence="3">CCUG 56754</strain>
    </source>
</reference>
<sequence>MEKTVYHVGLDYEWIKLVKEAKTIGLSVEEVHLFLTGTEKSE</sequence>
<evidence type="ECO:0000313" key="2">
    <source>
        <dbReference type="EMBL" id="MFD1039948.1"/>
    </source>
</evidence>
<protein>
    <submittedName>
        <fullName evidence="2">Anti-repressor SinI family protein</fullName>
    </submittedName>
</protein>
<dbReference type="InterPro" id="IPR010981">
    <property type="entry name" value="SinR/SinI_dimer_dom"/>
</dbReference>
<dbReference type="SUPFAM" id="SSF47406">
    <property type="entry name" value="SinR repressor dimerisation domain-like"/>
    <property type="match status" value="1"/>
</dbReference>
<evidence type="ECO:0000313" key="3">
    <source>
        <dbReference type="Proteomes" id="UP001597040"/>
    </source>
</evidence>
<comment type="caution">
    <text evidence="2">The sequence shown here is derived from an EMBL/GenBank/DDBJ whole genome shotgun (WGS) entry which is preliminary data.</text>
</comment>
<dbReference type="RefSeq" id="WP_390363602.1">
    <property type="nucleotide sequence ID" value="NZ_JBHTKJ010000052.1"/>
</dbReference>
<gene>
    <name evidence="2" type="ORF">ACFQ3N_16370</name>
</gene>
<dbReference type="PROSITE" id="PS51500">
    <property type="entry name" value="SIN"/>
    <property type="match status" value="1"/>
</dbReference>
<accession>A0ABW3LPC1</accession>
<dbReference type="Proteomes" id="UP001597040">
    <property type="component" value="Unassembled WGS sequence"/>
</dbReference>
<proteinExistence type="predicted"/>
<feature type="domain" description="Sin" evidence="1">
    <location>
        <begin position="1"/>
        <end position="39"/>
    </location>
</feature>
<dbReference type="EMBL" id="JBHTKJ010000052">
    <property type="protein sequence ID" value="MFD1039948.1"/>
    <property type="molecule type" value="Genomic_DNA"/>
</dbReference>
<dbReference type="Pfam" id="PF08671">
    <property type="entry name" value="SinI"/>
    <property type="match status" value="1"/>
</dbReference>
<evidence type="ECO:0000259" key="1">
    <source>
        <dbReference type="PROSITE" id="PS51500"/>
    </source>
</evidence>
<organism evidence="2 3">
    <name type="scientific">Virgibacillus byunsanensis</name>
    <dbReference type="NCBI Taxonomy" id="570945"/>
    <lineage>
        <taxon>Bacteria</taxon>
        <taxon>Bacillati</taxon>
        <taxon>Bacillota</taxon>
        <taxon>Bacilli</taxon>
        <taxon>Bacillales</taxon>
        <taxon>Bacillaceae</taxon>
        <taxon>Virgibacillus</taxon>
    </lineage>
</organism>